<dbReference type="AlphaFoldDB" id="A0AAN1XUZ0"/>
<accession>A0AAN1XUZ0</accession>
<dbReference type="EMBL" id="AP025523">
    <property type="protein sequence ID" value="BDE05455.1"/>
    <property type="molecule type" value="Genomic_DNA"/>
</dbReference>
<dbReference type="Proteomes" id="UP001317532">
    <property type="component" value="Chromosome"/>
</dbReference>
<protein>
    <recommendedName>
        <fullName evidence="3">DUF1801 domain-containing protein</fullName>
    </recommendedName>
</protein>
<dbReference type="RefSeq" id="WP_317996492.1">
    <property type="nucleotide sequence ID" value="NZ_AP025523.1"/>
</dbReference>
<name>A0AAN1XUZ0_UNVUL</name>
<evidence type="ECO:0000313" key="1">
    <source>
        <dbReference type="EMBL" id="BDE05455.1"/>
    </source>
</evidence>
<sequence length="117" mass="12888">MPDTIDAYIAALSAPARDAAQQLLGAIARAPRRRRNDQLRDPRVRRRRQALVFFAAWKRHLSLYPIPDGDAAFQAEIAPYRGGKGTLHFGYGDPLPQAHIARTVSFLRSEGTGAPAP</sequence>
<organism evidence="1 2">
    <name type="scientific">Vulcanimicrobium alpinum</name>
    <dbReference type="NCBI Taxonomy" id="3016050"/>
    <lineage>
        <taxon>Bacteria</taxon>
        <taxon>Bacillati</taxon>
        <taxon>Vulcanimicrobiota</taxon>
        <taxon>Vulcanimicrobiia</taxon>
        <taxon>Vulcanimicrobiales</taxon>
        <taxon>Vulcanimicrobiaceae</taxon>
        <taxon>Vulcanimicrobium</taxon>
    </lineage>
</organism>
<evidence type="ECO:0000313" key="2">
    <source>
        <dbReference type="Proteomes" id="UP001317532"/>
    </source>
</evidence>
<gene>
    <name evidence="1" type="ORF">WPS_07310</name>
</gene>
<dbReference type="SUPFAM" id="SSF159888">
    <property type="entry name" value="YdhG-like"/>
    <property type="match status" value="1"/>
</dbReference>
<proteinExistence type="predicted"/>
<reference evidence="1 2" key="1">
    <citation type="journal article" date="2022" name="ISME Commun">
        <title>Vulcanimicrobium alpinus gen. nov. sp. nov., the first cultivated representative of the candidate phylum 'Eremiobacterota', is a metabolically versatile aerobic anoxygenic phototroph.</title>
        <authorList>
            <person name="Yabe S."/>
            <person name="Muto K."/>
            <person name="Abe K."/>
            <person name="Yokota A."/>
            <person name="Staudigel H."/>
            <person name="Tebo B.M."/>
        </authorList>
    </citation>
    <scope>NUCLEOTIDE SEQUENCE [LARGE SCALE GENOMIC DNA]</scope>
    <source>
        <strain evidence="1 2">WC8-2</strain>
    </source>
</reference>
<dbReference type="Gene3D" id="3.90.1150.200">
    <property type="match status" value="1"/>
</dbReference>
<dbReference type="KEGG" id="vab:WPS_07310"/>
<keyword evidence="2" id="KW-1185">Reference proteome</keyword>
<evidence type="ECO:0008006" key="3">
    <source>
        <dbReference type="Google" id="ProtNLM"/>
    </source>
</evidence>